<evidence type="ECO:0000256" key="1">
    <source>
        <dbReference type="ARBA" id="ARBA00006817"/>
    </source>
</evidence>
<dbReference type="SUPFAM" id="SSF55961">
    <property type="entry name" value="Bet v1-like"/>
    <property type="match status" value="1"/>
</dbReference>
<dbReference type="Gene3D" id="3.30.530.20">
    <property type="match status" value="1"/>
</dbReference>
<reference evidence="3" key="1">
    <citation type="submission" date="2020-11" db="EMBL/GenBank/DDBJ databases">
        <title>Bacterial whole genome sequence for Panacibacter sp. DH6.</title>
        <authorList>
            <person name="Le V."/>
            <person name="Ko S."/>
            <person name="Ahn C.-Y."/>
            <person name="Oh H.-M."/>
        </authorList>
    </citation>
    <scope>NUCLEOTIDE SEQUENCE</scope>
    <source>
        <strain evidence="3">DH6</strain>
    </source>
</reference>
<evidence type="ECO:0000313" key="4">
    <source>
        <dbReference type="Proteomes" id="UP000628448"/>
    </source>
</evidence>
<evidence type="ECO:0000313" key="3">
    <source>
        <dbReference type="EMBL" id="MBG9378080.1"/>
    </source>
</evidence>
<name>A0A931MCG6_9BACT</name>
<evidence type="ECO:0000259" key="2">
    <source>
        <dbReference type="Pfam" id="PF08327"/>
    </source>
</evidence>
<dbReference type="InterPro" id="IPR023393">
    <property type="entry name" value="START-like_dom_sf"/>
</dbReference>
<dbReference type="Pfam" id="PF08327">
    <property type="entry name" value="AHSA1"/>
    <property type="match status" value="1"/>
</dbReference>
<dbReference type="CDD" id="cd07814">
    <property type="entry name" value="SRPBCC_CalC_Aha1-like"/>
    <property type="match status" value="1"/>
</dbReference>
<keyword evidence="4" id="KW-1185">Reference proteome</keyword>
<organism evidence="3 4">
    <name type="scientific">Panacibacter microcysteis</name>
    <dbReference type="NCBI Taxonomy" id="2793269"/>
    <lineage>
        <taxon>Bacteria</taxon>
        <taxon>Pseudomonadati</taxon>
        <taxon>Bacteroidota</taxon>
        <taxon>Chitinophagia</taxon>
        <taxon>Chitinophagales</taxon>
        <taxon>Chitinophagaceae</taxon>
        <taxon>Panacibacter</taxon>
    </lineage>
</organism>
<sequence>MTAQNFQYSFTTSKGTAEVFAHLLNPKNWWVGLFEERIDGKSNAINDEFSFSAGGGAHFSNQKLTELVAGSKITWLVTESNLSFLHNTNEWAGTKLCFTIEEFGDQTKVTFTHDGLVPHFECYGGCSRAWTQYLQNLEQHLA</sequence>
<dbReference type="Proteomes" id="UP000628448">
    <property type="component" value="Unassembled WGS sequence"/>
</dbReference>
<protein>
    <submittedName>
        <fullName evidence="3">SRPBCC domain-containing protein</fullName>
    </submittedName>
</protein>
<dbReference type="RefSeq" id="WP_196992138.1">
    <property type="nucleotide sequence ID" value="NZ_JADWYR010000002.1"/>
</dbReference>
<accession>A0A931MCG6</accession>
<comment type="similarity">
    <text evidence="1">Belongs to the AHA1 family.</text>
</comment>
<comment type="caution">
    <text evidence="3">The sequence shown here is derived from an EMBL/GenBank/DDBJ whole genome shotgun (WGS) entry which is preliminary data.</text>
</comment>
<dbReference type="AlphaFoldDB" id="A0A931MCG6"/>
<gene>
    <name evidence="3" type="ORF">I5907_17715</name>
</gene>
<dbReference type="InterPro" id="IPR013538">
    <property type="entry name" value="ASHA1/2-like_C"/>
</dbReference>
<proteinExistence type="inferred from homology"/>
<feature type="domain" description="Activator of Hsp90 ATPase homologue 1/2-like C-terminal" evidence="2">
    <location>
        <begin position="29"/>
        <end position="141"/>
    </location>
</feature>
<dbReference type="EMBL" id="JADWYR010000002">
    <property type="protein sequence ID" value="MBG9378080.1"/>
    <property type="molecule type" value="Genomic_DNA"/>
</dbReference>